<dbReference type="Pfam" id="PF04365">
    <property type="entry name" value="BrnT_toxin"/>
    <property type="match status" value="1"/>
</dbReference>
<proteinExistence type="predicted"/>
<dbReference type="AlphaFoldDB" id="A0A6M8BMU1"/>
<protein>
    <recommendedName>
        <fullName evidence="3">BrnT family toxin</fullName>
    </recommendedName>
</protein>
<dbReference type="Proteomes" id="UP000505210">
    <property type="component" value="Chromosome"/>
</dbReference>
<reference evidence="1 2" key="1">
    <citation type="submission" date="2020-05" db="EMBL/GenBank/DDBJ databases">
        <title>Complete genome sequence of of a novel Thermoleptolyngbya strain isolated from hot springs of Ganzi, Sichuan China.</title>
        <authorList>
            <person name="Tang J."/>
            <person name="Daroch M."/>
            <person name="Li L."/>
            <person name="Waleron K."/>
            <person name="Waleron M."/>
            <person name="Waleron M."/>
        </authorList>
    </citation>
    <scope>NUCLEOTIDE SEQUENCE [LARGE SCALE GENOMIC DNA]</scope>
    <source>
        <strain evidence="1 2">PKUAC-SCTA183</strain>
    </source>
</reference>
<sequence length="34" mass="3976">MQFEWNNDKAASNLSKHKVSFEKAKTVFDDPLYS</sequence>
<dbReference type="KEGG" id="theu:HPC62_16860"/>
<dbReference type="EMBL" id="CP053661">
    <property type="protein sequence ID" value="QKD83645.1"/>
    <property type="molecule type" value="Genomic_DNA"/>
</dbReference>
<evidence type="ECO:0000313" key="2">
    <source>
        <dbReference type="Proteomes" id="UP000505210"/>
    </source>
</evidence>
<organism evidence="1 2">
    <name type="scientific">Thermoleptolyngbya sichuanensis A183</name>
    <dbReference type="NCBI Taxonomy" id="2737172"/>
    <lineage>
        <taxon>Bacteria</taxon>
        <taxon>Bacillati</taxon>
        <taxon>Cyanobacteriota</taxon>
        <taxon>Cyanophyceae</taxon>
        <taxon>Oculatellales</taxon>
        <taxon>Oculatellaceae</taxon>
        <taxon>Thermoleptolyngbya</taxon>
        <taxon>Thermoleptolyngbya sichuanensis</taxon>
    </lineage>
</organism>
<dbReference type="InterPro" id="IPR038573">
    <property type="entry name" value="BrnT_sf"/>
</dbReference>
<gene>
    <name evidence="1" type="ORF">HPC62_16860</name>
</gene>
<name>A0A6M8BMU1_9CYAN</name>
<evidence type="ECO:0000313" key="1">
    <source>
        <dbReference type="EMBL" id="QKD83645.1"/>
    </source>
</evidence>
<keyword evidence="2" id="KW-1185">Reference proteome</keyword>
<dbReference type="InterPro" id="IPR007460">
    <property type="entry name" value="BrnT_toxin"/>
</dbReference>
<accession>A0A6M8BMU1</accession>
<dbReference type="Gene3D" id="3.10.450.530">
    <property type="entry name" value="Ribonuclease toxin, BrnT, of type II toxin-antitoxin system"/>
    <property type="match status" value="1"/>
</dbReference>
<evidence type="ECO:0008006" key="3">
    <source>
        <dbReference type="Google" id="ProtNLM"/>
    </source>
</evidence>